<keyword evidence="8" id="KW-0862">Zinc</keyword>
<evidence type="ECO:0000259" key="10">
    <source>
        <dbReference type="PROSITE" id="PS50089"/>
    </source>
</evidence>
<name>A0ABD2QAN8_9PLAT</name>
<dbReference type="InterPro" id="IPR002867">
    <property type="entry name" value="IBR_dom"/>
</dbReference>
<dbReference type="Gene3D" id="3.30.40.10">
    <property type="entry name" value="Zinc/RING finger domain, C3HC4 (zinc finger)"/>
    <property type="match status" value="1"/>
</dbReference>
<dbReference type="EC" id="2.3.2.31" evidence="2"/>
<evidence type="ECO:0000313" key="13">
    <source>
        <dbReference type="Proteomes" id="UP001626550"/>
    </source>
</evidence>
<proteinExistence type="predicted"/>
<comment type="catalytic activity">
    <reaction evidence="1">
        <text>[E2 ubiquitin-conjugating enzyme]-S-ubiquitinyl-L-cysteine + [acceptor protein]-L-lysine = [E2 ubiquitin-conjugating enzyme]-L-cysteine + [acceptor protein]-N(6)-ubiquitinyl-L-lysine.</text>
        <dbReference type="EC" id="2.3.2.31"/>
    </reaction>
</comment>
<dbReference type="Pfam" id="PF01485">
    <property type="entry name" value="IBR"/>
    <property type="match status" value="1"/>
</dbReference>
<dbReference type="GO" id="GO:0061630">
    <property type="term" value="F:ubiquitin protein ligase activity"/>
    <property type="evidence" value="ECO:0007669"/>
    <property type="project" value="UniProtKB-EC"/>
</dbReference>
<dbReference type="SMART" id="SM00647">
    <property type="entry name" value="IBR"/>
    <property type="match status" value="1"/>
</dbReference>
<keyword evidence="3" id="KW-0808">Transferase</keyword>
<evidence type="ECO:0000256" key="5">
    <source>
        <dbReference type="ARBA" id="ARBA00022737"/>
    </source>
</evidence>
<dbReference type="Pfam" id="PF05773">
    <property type="entry name" value="RWD"/>
    <property type="match status" value="1"/>
</dbReference>
<accession>A0ABD2QAN8</accession>
<keyword evidence="5" id="KW-0677">Repeat</keyword>
<dbReference type="InterPro" id="IPR031127">
    <property type="entry name" value="E3_UB_ligase_RBR"/>
</dbReference>
<keyword evidence="4" id="KW-0479">Metal-binding</keyword>
<dbReference type="GO" id="GO:0008270">
    <property type="term" value="F:zinc ion binding"/>
    <property type="evidence" value="ECO:0007669"/>
    <property type="project" value="UniProtKB-KW"/>
</dbReference>
<dbReference type="InterPro" id="IPR013083">
    <property type="entry name" value="Znf_RING/FYVE/PHD"/>
</dbReference>
<protein>
    <recommendedName>
        <fullName evidence="2">RBR-type E3 ubiquitin transferase</fullName>
        <ecNumber evidence="2">2.3.2.31</ecNumber>
    </recommendedName>
</protein>
<dbReference type="SUPFAM" id="SSF57850">
    <property type="entry name" value="RING/U-box"/>
    <property type="match status" value="2"/>
</dbReference>
<dbReference type="InterPro" id="IPR016135">
    <property type="entry name" value="UBQ-conjugating_enzyme/RWD"/>
</dbReference>
<comment type="caution">
    <text evidence="12">The sequence shown here is derived from an EMBL/GenBank/DDBJ whole genome shotgun (WGS) entry which is preliminary data.</text>
</comment>
<dbReference type="SUPFAM" id="SSF54495">
    <property type="entry name" value="UBC-like"/>
    <property type="match status" value="1"/>
</dbReference>
<feature type="domain" description="RING-type" evidence="10">
    <location>
        <begin position="190"/>
        <end position="240"/>
    </location>
</feature>
<dbReference type="InterPro" id="IPR006575">
    <property type="entry name" value="RWD_dom"/>
</dbReference>
<evidence type="ECO:0000256" key="6">
    <source>
        <dbReference type="ARBA" id="ARBA00022771"/>
    </source>
</evidence>
<evidence type="ECO:0000256" key="9">
    <source>
        <dbReference type="PROSITE-ProRule" id="PRU00175"/>
    </source>
</evidence>
<dbReference type="PANTHER" id="PTHR11685">
    <property type="entry name" value="RBR FAMILY RING FINGER AND IBR DOMAIN-CONTAINING"/>
    <property type="match status" value="1"/>
</dbReference>
<evidence type="ECO:0000256" key="7">
    <source>
        <dbReference type="ARBA" id="ARBA00022786"/>
    </source>
</evidence>
<dbReference type="CDD" id="cd20341">
    <property type="entry name" value="BRcat_RBR_RNF14"/>
    <property type="match status" value="1"/>
</dbReference>
<evidence type="ECO:0000256" key="4">
    <source>
        <dbReference type="ARBA" id="ARBA00022723"/>
    </source>
</evidence>
<evidence type="ECO:0000256" key="2">
    <source>
        <dbReference type="ARBA" id="ARBA00012251"/>
    </source>
</evidence>
<keyword evidence="6 9" id="KW-0863">Zinc-finger</keyword>
<dbReference type="Gene3D" id="2.20.25.20">
    <property type="match status" value="1"/>
</dbReference>
<dbReference type="Proteomes" id="UP001626550">
    <property type="component" value="Unassembled WGS sequence"/>
</dbReference>
<evidence type="ECO:0000256" key="1">
    <source>
        <dbReference type="ARBA" id="ARBA00001798"/>
    </source>
</evidence>
<dbReference type="PROSITE" id="PS50089">
    <property type="entry name" value="ZF_RING_2"/>
    <property type="match status" value="1"/>
</dbReference>
<keyword evidence="7" id="KW-0833">Ubl conjugation pathway</keyword>
<dbReference type="PROSITE" id="PS51873">
    <property type="entry name" value="TRIAD"/>
    <property type="match status" value="1"/>
</dbReference>
<dbReference type="AlphaFoldDB" id="A0ABD2QAN8"/>
<keyword evidence="13" id="KW-1185">Reference proteome</keyword>
<gene>
    <name evidence="12" type="primary">RNF14</name>
    <name evidence="12" type="ORF">Ciccas_004750</name>
</gene>
<evidence type="ECO:0000256" key="8">
    <source>
        <dbReference type="ARBA" id="ARBA00022833"/>
    </source>
</evidence>
<evidence type="ECO:0000256" key="3">
    <source>
        <dbReference type="ARBA" id="ARBA00022679"/>
    </source>
</evidence>
<reference evidence="12 13" key="1">
    <citation type="submission" date="2024-11" db="EMBL/GenBank/DDBJ databases">
        <title>Adaptive evolution of stress response genes in parasites aligns with host niche diversity.</title>
        <authorList>
            <person name="Hahn C."/>
            <person name="Resl P."/>
        </authorList>
    </citation>
    <scope>NUCLEOTIDE SEQUENCE [LARGE SCALE GENOMIC DNA]</scope>
    <source>
        <strain evidence="12">EGGRZ-B1_66</strain>
        <tissue evidence="12">Body</tissue>
    </source>
</reference>
<dbReference type="EMBL" id="JBJKFK010000514">
    <property type="protein sequence ID" value="KAL3316604.1"/>
    <property type="molecule type" value="Genomic_DNA"/>
</dbReference>
<organism evidence="12 13">
    <name type="scientific">Cichlidogyrus casuarinus</name>
    <dbReference type="NCBI Taxonomy" id="1844966"/>
    <lineage>
        <taxon>Eukaryota</taxon>
        <taxon>Metazoa</taxon>
        <taxon>Spiralia</taxon>
        <taxon>Lophotrochozoa</taxon>
        <taxon>Platyhelminthes</taxon>
        <taxon>Monogenea</taxon>
        <taxon>Monopisthocotylea</taxon>
        <taxon>Dactylogyridea</taxon>
        <taxon>Ancyrocephalidae</taxon>
        <taxon>Cichlidogyrus</taxon>
    </lineage>
</organism>
<feature type="domain" description="RING-type" evidence="11">
    <location>
        <begin position="186"/>
        <end position="398"/>
    </location>
</feature>
<sequence length="398" mass="45629">MAVNSDHQFSELCDLQSKYEGRIRNIHFSPFTKAYCGDFIANCQLPSSITLVFNSGTINREKCVRFLPPLEVSFSLSEDYPTIYGDASSLPQFIVTSIWLPSTHCQYITDCLISILYEKPNQHCLKDLFSYLENDTILTLLEWRDDGFRLDFSSLFSDLRPDQILEKLEILLEFDEKKAQEEFSMKEHDCMVCADTALGSECILLEKCNHLFCIDCFSNALQHFLASSSFASEFTCLQCEQVVTISDIKGIKSDELLDRYEKCLLTRTVKRMNDVANCPRTNCGIPVLIDVDLNIGRCPKCLFSFCPKCARPYHGLGLCDDEEDLKLNIDDDPMREQLLQTFQSSNGKYRETLNKVYGLEKVEKEDNERKTADQLQNYRRCPNCQIPVEVSSFAISRS</sequence>
<dbReference type="InterPro" id="IPR001841">
    <property type="entry name" value="Znf_RING"/>
</dbReference>
<evidence type="ECO:0000259" key="11">
    <source>
        <dbReference type="PROSITE" id="PS51873"/>
    </source>
</evidence>
<evidence type="ECO:0000313" key="12">
    <source>
        <dbReference type="EMBL" id="KAL3316604.1"/>
    </source>
</evidence>
<dbReference type="InterPro" id="IPR044066">
    <property type="entry name" value="TRIAD_supradom"/>
</dbReference>